<dbReference type="InterPro" id="IPR018060">
    <property type="entry name" value="HTH_AraC"/>
</dbReference>
<dbReference type="Gene3D" id="1.10.10.60">
    <property type="entry name" value="Homeodomain-like"/>
    <property type="match status" value="1"/>
</dbReference>
<feature type="domain" description="HTH araC/xylS-type" evidence="4">
    <location>
        <begin position="208"/>
        <end position="305"/>
    </location>
</feature>
<dbReference type="Pfam" id="PF12833">
    <property type="entry name" value="HTH_18"/>
    <property type="match status" value="1"/>
</dbReference>
<keyword evidence="2" id="KW-0238">DNA-binding</keyword>
<evidence type="ECO:0000259" key="4">
    <source>
        <dbReference type="PROSITE" id="PS01124"/>
    </source>
</evidence>
<dbReference type="InterPro" id="IPR009057">
    <property type="entry name" value="Homeodomain-like_sf"/>
</dbReference>
<proteinExistence type="predicted"/>
<evidence type="ECO:0000256" key="3">
    <source>
        <dbReference type="ARBA" id="ARBA00023163"/>
    </source>
</evidence>
<name>A0AAC9FF13_SPHMC</name>
<sequence>MAGSGTARQSAASREVRMLGSFFKSDRAIYARHQSDLVVERCSAQKGWRGLHLEVGHNRGCDVRSLMLQGHLIGMQITGQPIAVEIHENGRWVPTALPSHQLFIHPAGTPLNIRHDLWTRWAFAIIDHPALGTRRSPDDTMGWSDHDQMLTLLFQALIEQLCYERRDTSGDRALAQSLIDSFILALHQRAPASSTASARGGIAPYMVADLRAWIERNLEHKIGVQDMADRLGYSCAHFAREFKREVGLTPHGFLQDIRLSTAMDLARRGTPLVDIAHRCGFADQAHLSNAFKSRFGFSPASLRQRSN</sequence>
<evidence type="ECO:0000313" key="6">
    <source>
        <dbReference type="Proteomes" id="UP000076088"/>
    </source>
</evidence>
<reference evidence="6" key="1">
    <citation type="submission" date="2015-11" db="EMBL/GenBank/DDBJ databases">
        <title>Complete genome sequence of a polyethylene-glycol degrader Sphingopyxis macrogoltabida 203N (NBRC 111659).</title>
        <authorList>
            <person name="Yoshiyuki O."/>
            <person name="Shouta N."/>
            <person name="Nagata Y."/>
            <person name="Numata M."/>
            <person name="Tsuchikane K."/>
            <person name="Hosoyama A."/>
            <person name="Yamazoe A."/>
            <person name="Tsuda M."/>
            <person name="Fujita N."/>
            <person name="Kawai F."/>
        </authorList>
    </citation>
    <scope>NUCLEOTIDE SEQUENCE [LARGE SCALE GENOMIC DNA]</scope>
    <source>
        <strain evidence="6">203N</strain>
    </source>
</reference>
<dbReference type="PROSITE" id="PS00041">
    <property type="entry name" value="HTH_ARAC_FAMILY_1"/>
    <property type="match status" value="1"/>
</dbReference>
<keyword evidence="6" id="KW-1185">Reference proteome</keyword>
<dbReference type="InterPro" id="IPR018062">
    <property type="entry name" value="HTH_AraC-typ_CS"/>
</dbReference>
<reference evidence="5 6" key="2">
    <citation type="journal article" date="2016" name="Genome Announc.">
        <title>Complete Genome Sequence of Sphingopyxis macrogoltabida Strain 203N (NBRC 111659), a Polyethylene Glycol Degrader.</title>
        <authorList>
            <person name="Ohtsubo Y."/>
            <person name="Nonoyama S."/>
            <person name="Nagata Y."/>
            <person name="Numata M."/>
            <person name="Tsuchikane K."/>
            <person name="Hosoyama A."/>
            <person name="Yamazoe A."/>
            <person name="Tsuda M."/>
            <person name="Fujita N."/>
            <person name="Kawai F."/>
        </authorList>
    </citation>
    <scope>NUCLEOTIDE SEQUENCE [LARGE SCALE GENOMIC DNA]</scope>
    <source>
        <strain evidence="5 6">203N</strain>
    </source>
</reference>
<accession>A0AAC9FF13</accession>
<keyword evidence="3" id="KW-0804">Transcription</keyword>
<dbReference type="AlphaFoldDB" id="A0AAC9FF13"/>
<dbReference type="GO" id="GO:0003700">
    <property type="term" value="F:DNA-binding transcription factor activity"/>
    <property type="evidence" value="ECO:0007669"/>
    <property type="project" value="InterPro"/>
</dbReference>
<dbReference type="InterPro" id="IPR050204">
    <property type="entry name" value="AraC_XylS_family_regulators"/>
</dbReference>
<evidence type="ECO:0000313" key="5">
    <source>
        <dbReference type="EMBL" id="AMU87980.1"/>
    </source>
</evidence>
<organism evidence="5 6">
    <name type="scientific">Sphingopyxis macrogoltabida</name>
    <name type="common">Sphingomonas macrogoltabidus</name>
    <dbReference type="NCBI Taxonomy" id="33050"/>
    <lineage>
        <taxon>Bacteria</taxon>
        <taxon>Pseudomonadati</taxon>
        <taxon>Pseudomonadota</taxon>
        <taxon>Alphaproteobacteria</taxon>
        <taxon>Sphingomonadales</taxon>
        <taxon>Sphingomonadaceae</taxon>
        <taxon>Sphingopyxis</taxon>
    </lineage>
</organism>
<dbReference type="EMBL" id="CP013344">
    <property type="protein sequence ID" value="AMU87980.1"/>
    <property type="molecule type" value="Genomic_DNA"/>
</dbReference>
<protein>
    <recommendedName>
        <fullName evidence="4">HTH araC/xylS-type domain-containing protein</fullName>
    </recommendedName>
</protein>
<dbReference type="PROSITE" id="PS01124">
    <property type="entry name" value="HTH_ARAC_FAMILY_2"/>
    <property type="match status" value="1"/>
</dbReference>
<dbReference type="GO" id="GO:0043565">
    <property type="term" value="F:sequence-specific DNA binding"/>
    <property type="evidence" value="ECO:0007669"/>
    <property type="project" value="InterPro"/>
</dbReference>
<dbReference type="SUPFAM" id="SSF46689">
    <property type="entry name" value="Homeodomain-like"/>
    <property type="match status" value="2"/>
</dbReference>
<dbReference type="Proteomes" id="UP000076088">
    <property type="component" value="Chromosome"/>
</dbReference>
<dbReference type="PANTHER" id="PTHR46796">
    <property type="entry name" value="HTH-TYPE TRANSCRIPTIONAL ACTIVATOR RHAS-RELATED"/>
    <property type="match status" value="1"/>
</dbReference>
<dbReference type="SMART" id="SM00342">
    <property type="entry name" value="HTH_ARAC"/>
    <property type="match status" value="1"/>
</dbReference>
<evidence type="ECO:0000256" key="2">
    <source>
        <dbReference type="ARBA" id="ARBA00023125"/>
    </source>
</evidence>
<gene>
    <name evidence="5" type="ORF">ATM17_02805</name>
</gene>
<evidence type="ECO:0000256" key="1">
    <source>
        <dbReference type="ARBA" id="ARBA00023015"/>
    </source>
</evidence>
<keyword evidence="1" id="KW-0805">Transcription regulation</keyword>